<keyword evidence="9 10" id="KW-0472">Membrane</keyword>
<feature type="transmembrane region" description="Helical" evidence="10">
    <location>
        <begin position="132"/>
        <end position="153"/>
    </location>
</feature>
<keyword evidence="8" id="KW-0333">Golgi apparatus</keyword>
<protein>
    <recommendedName>
        <fullName evidence="4">Golgi apparatus membrane protein TVP38</fullName>
    </recommendedName>
    <alternativeName>
        <fullName evidence="5">Golgi apparatus membrane protein tvp38</fullName>
    </alternativeName>
</protein>
<keyword evidence="6 10" id="KW-0812">Transmembrane</keyword>
<dbReference type="AlphaFoldDB" id="A0AAD7HML1"/>
<gene>
    <name evidence="12" type="ORF">DFH07DRAFT_278148</name>
</gene>
<proteinExistence type="inferred from homology"/>
<evidence type="ECO:0000259" key="11">
    <source>
        <dbReference type="Pfam" id="PF09335"/>
    </source>
</evidence>
<comment type="similarity">
    <text evidence="3">Belongs to the TVP38/TMEM64 family.</text>
</comment>
<feature type="transmembrane region" description="Helical" evidence="10">
    <location>
        <begin position="68"/>
        <end position="87"/>
    </location>
</feature>
<evidence type="ECO:0000256" key="9">
    <source>
        <dbReference type="ARBA" id="ARBA00023136"/>
    </source>
</evidence>
<accession>A0AAD7HML1</accession>
<feature type="transmembrane region" description="Helical" evidence="10">
    <location>
        <begin position="255"/>
        <end position="275"/>
    </location>
</feature>
<comment type="caution">
    <text evidence="12">The sequence shown here is derived from an EMBL/GenBank/DDBJ whole genome shotgun (WGS) entry which is preliminary data.</text>
</comment>
<dbReference type="Proteomes" id="UP001215280">
    <property type="component" value="Unassembled WGS sequence"/>
</dbReference>
<evidence type="ECO:0000313" key="12">
    <source>
        <dbReference type="EMBL" id="KAJ7723444.1"/>
    </source>
</evidence>
<dbReference type="InterPro" id="IPR051076">
    <property type="entry name" value="Golgi_membrane_TVP38/TMEM64"/>
</dbReference>
<dbReference type="PANTHER" id="PTHR47549">
    <property type="entry name" value="GOLGI APPARATUS MEMBRANE PROTEIN TVP38-RELATED"/>
    <property type="match status" value="1"/>
</dbReference>
<evidence type="ECO:0000256" key="1">
    <source>
        <dbReference type="ARBA" id="ARBA00002978"/>
    </source>
</evidence>
<dbReference type="GO" id="GO:0000139">
    <property type="term" value="C:Golgi membrane"/>
    <property type="evidence" value="ECO:0007669"/>
    <property type="project" value="UniProtKB-SubCell"/>
</dbReference>
<evidence type="ECO:0000256" key="6">
    <source>
        <dbReference type="ARBA" id="ARBA00022692"/>
    </source>
</evidence>
<evidence type="ECO:0000256" key="10">
    <source>
        <dbReference type="SAM" id="Phobius"/>
    </source>
</evidence>
<feature type="transmembrane region" description="Helical" evidence="10">
    <location>
        <begin position="219"/>
        <end position="243"/>
    </location>
</feature>
<feature type="domain" description="VTT" evidence="11">
    <location>
        <begin position="127"/>
        <end position="242"/>
    </location>
</feature>
<comment type="subcellular location">
    <subcellularLocation>
        <location evidence="2">Golgi apparatus membrane</location>
        <topology evidence="2">Multi-pass membrane protein</topology>
    </subcellularLocation>
</comment>
<feature type="transmembrane region" description="Helical" evidence="10">
    <location>
        <begin position="107"/>
        <end position="125"/>
    </location>
</feature>
<organism evidence="12 13">
    <name type="scientific">Mycena maculata</name>
    <dbReference type="NCBI Taxonomy" id="230809"/>
    <lineage>
        <taxon>Eukaryota</taxon>
        <taxon>Fungi</taxon>
        <taxon>Dikarya</taxon>
        <taxon>Basidiomycota</taxon>
        <taxon>Agaricomycotina</taxon>
        <taxon>Agaricomycetes</taxon>
        <taxon>Agaricomycetidae</taxon>
        <taxon>Agaricales</taxon>
        <taxon>Marasmiineae</taxon>
        <taxon>Mycenaceae</taxon>
        <taxon>Mycena</taxon>
    </lineage>
</organism>
<comment type="function">
    <text evidence="1">Golgi membrane protein involved in vesicular trafficking and spindle migration.</text>
</comment>
<dbReference type="EMBL" id="JARJLG010000247">
    <property type="protein sequence ID" value="KAJ7723444.1"/>
    <property type="molecule type" value="Genomic_DNA"/>
</dbReference>
<evidence type="ECO:0000256" key="7">
    <source>
        <dbReference type="ARBA" id="ARBA00022989"/>
    </source>
</evidence>
<evidence type="ECO:0000313" key="13">
    <source>
        <dbReference type="Proteomes" id="UP001215280"/>
    </source>
</evidence>
<keyword evidence="13" id="KW-1185">Reference proteome</keyword>
<keyword evidence="7 10" id="KW-1133">Transmembrane helix</keyword>
<sequence>MSARSQKTPTIQPYEVYAEYPPKADSRIVELVLEVYDPPSIPRTPSPTRSEQKLLTGQSNRQTIKENIRYLAILLLALSPVIVILLLHTQIVDALHPELDWLNNTKYAFLIPAALLIIVSFPPLFGHELINILCGVAFSFPRAFGIIAVGSLLGEIANYFTFKYACTARGVKMEAKDISYGLLAHVVRRGGFWIVLLIRYSAIPAHYATTIFSTVNVPFWSFLLAAILSLPKQMVTVYIGYSLKPSQTDNDTSNIVSKVILGLTVVITLVALWFINRKMKAARDDYVYSRRKGRQGRVEGGRVITGSDG</sequence>
<evidence type="ECO:0000256" key="5">
    <source>
        <dbReference type="ARBA" id="ARBA00020673"/>
    </source>
</evidence>
<dbReference type="PANTHER" id="PTHR47549:SF2">
    <property type="entry name" value="GOLGI APPARATUS MEMBRANE PROTEIN TVP38"/>
    <property type="match status" value="1"/>
</dbReference>
<dbReference type="Pfam" id="PF09335">
    <property type="entry name" value="VTT_dom"/>
    <property type="match status" value="1"/>
</dbReference>
<evidence type="ECO:0000256" key="4">
    <source>
        <dbReference type="ARBA" id="ARBA00013533"/>
    </source>
</evidence>
<name>A0AAD7HML1_9AGAR</name>
<evidence type="ECO:0000256" key="2">
    <source>
        <dbReference type="ARBA" id="ARBA00004653"/>
    </source>
</evidence>
<reference evidence="12" key="1">
    <citation type="submission" date="2023-03" db="EMBL/GenBank/DDBJ databases">
        <title>Massive genome expansion in bonnet fungi (Mycena s.s.) driven by repeated elements and novel gene families across ecological guilds.</title>
        <authorList>
            <consortium name="Lawrence Berkeley National Laboratory"/>
            <person name="Harder C.B."/>
            <person name="Miyauchi S."/>
            <person name="Viragh M."/>
            <person name="Kuo A."/>
            <person name="Thoen E."/>
            <person name="Andreopoulos B."/>
            <person name="Lu D."/>
            <person name="Skrede I."/>
            <person name="Drula E."/>
            <person name="Henrissat B."/>
            <person name="Morin E."/>
            <person name="Kohler A."/>
            <person name="Barry K."/>
            <person name="LaButti K."/>
            <person name="Morin E."/>
            <person name="Salamov A."/>
            <person name="Lipzen A."/>
            <person name="Mereny Z."/>
            <person name="Hegedus B."/>
            <person name="Baldrian P."/>
            <person name="Stursova M."/>
            <person name="Weitz H."/>
            <person name="Taylor A."/>
            <person name="Grigoriev I.V."/>
            <person name="Nagy L.G."/>
            <person name="Martin F."/>
            <person name="Kauserud H."/>
        </authorList>
    </citation>
    <scope>NUCLEOTIDE SEQUENCE</scope>
    <source>
        <strain evidence="12">CBHHK188m</strain>
    </source>
</reference>
<evidence type="ECO:0000256" key="3">
    <source>
        <dbReference type="ARBA" id="ARBA00008640"/>
    </source>
</evidence>
<dbReference type="InterPro" id="IPR032816">
    <property type="entry name" value="VTT_dom"/>
</dbReference>
<evidence type="ECO:0000256" key="8">
    <source>
        <dbReference type="ARBA" id="ARBA00023034"/>
    </source>
</evidence>